<comment type="caution">
    <text evidence="1">The sequence shown here is derived from an EMBL/GenBank/DDBJ whole genome shotgun (WGS) entry which is preliminary data.</text>
</comment>
<proteinExistence type="predicted"/>
<dbReference type="EMBL" id="QTSX02005734">
    <property type="protein sequence ID" value="KAJ9058248.1"/>
    <property type="molecule type" value="Genomic_DNA"/>
</dbReference>
<dbReference type="Proteomes" id="UP001165960">
    <property type="component" value="Unassembled WGS sequence"/>
</dbReference>
<evidence type="ECO:0000313" key="2">
    <source>
        <dbReference type="Proteomes" id="UP001165960"/>
    </source>
</evidence>
<organism evidence="1 2">
    <name type="scientific">Entomophthora muscae</name>
    <dbReference type="NCBI Taxonomy" id="34485"/>
    <lineage>
        <taxon>Eukaryota</taxon>
        <taxon>Fungi</taxon>
        <taxon>Fungi incertae sedis</taxon>
        <taxon>Zoopagomycota</taxon>
        <taxon>Entomophthoromycotina</taxon>
        <taxon>Entomophthoromycetes</taxon>
        <taxon>Entomophthorales</taxon>
        <taxon>Entomophthoraceae</taxon>
        <taxon>Entomophthora</taxon>
    </lineage>
</organism>
<gene>
    <name evidence="1" type="ORF">DSO57_1014287</name>
</gene>
<protein>
    <submittedName>
        <fullName evidence="1">Uncharacterized protein</fullName>
    </submittedName>
</protein>
<accession>A0ACC2S797</accession>
<evidence type="ECO:0000313" key="1">
    <source>
        <dbReference type="EMBL" id="KAJ9058248.1"/>
    </source>
</evidence>
<reference evidence="1" key="1">
    <citation type="submission" date="2022-04" db="EMBL/GenBank/DDBJ databases">
        <title>Genome of the entomopathogenic fungus Entomophthora muscae.</title>
        <authorList>
            <person name="Elya C."/>
            <person name="Lovett B.R."/>
            <person name="Lee E."/>
            <person name="Macias A.M."/>
            <person name="Hajek A.E."/>
            <person name="De Bivort B.L."/>
            <person name="Kasson M.T."/>
            <person name="De Fine Licht H.H."/>
            <person name="Stajich J.E."/>
        </authorList>
    </citation>
    <scope>NUCLEOTIDE SEQUENCE</scope>
    <source>
        <strain evidence="1">Berkeley</strain>
    </source>
</reference>
<name>A0ACC2S797_9FUNG</name>
<sequence>MKKATPAQFLAKLHGLLSDGSYNHIISWNETGNDIVFSNVGIFETQVLQKHFKNKTANSFFRQLKLYGFKRTYDGRKSRGKGLDMHSSFHHDKFTKHVPLDLSLIRRCKSKSNYVPVVTKKPRKSKTNNSEFCPYDMYFLYLVNSRGPLLG</sequence>
<keyword evidence="2" id="KW-1185">Reference proteome</keyword>